<protein>
    <recommendedName>
        <fullName evidence="4">Riboflavin synthase</fullName>
        <ecNumber evidence="3">2.5.1.9</ecNumber>
    </recommendedName>
</protein>
<feature type="repeat" description="Lumazine-binding" evidence="8">
    <location>
        <begin position="141"/>
        <end position="237"/>
    </location>
</feature>
<feature type="repeat" description="Lumazine-binding" evidence="8">
    <location>
        <begin position="1"/>
        <end position="140"/>
    </location>
</feature>
<evidence type="ECO:0000256" key="4">
    <source>
        <dbReference type="ARBA" id="ARBA00013950"/>
    </source>
</evidence>
<name>A0A1H3FH66_9EURY</name>
<feature type="region of interest" description="Disordered" evidence="9">
    <location>
        <begin position="59"/>
        <end position="97"/>
    </location>
</feature>
<dbReference type="GO" id="GO:0009231">
    <property type="term" value="P:riboflavin biosynthetic process"/>
    <property type="evidence" value="ECO:0007669"/>
    <property type="project" value="UniProtKB-KW"/>
</dbReference>
<reference evidence="12" key="1">
    <citation type="submission" date="2016-10" db="EMBL/GenBank/DDBJ databases">
        <authorList>
            <person name="Varghese N."/>
            <person name="Submissions S."/>
        </authorList>
    </citation>
    <scope>NUCLEOTIDE SEQUENCE [LARGE SCALE GENOMIC DNA]</scope>
    <source>
        <strain evidence="12">DC30,IBRC 10041,KCTC 4046</strain>
    </source>
</reference>
<dbReference type="InterPro" id="IPR023366">
    <property type="entry name" value="ATP_synth_asu-like_sf"/>
</dbReference>
<dbReference type="FunFam" id="2.40.30.20:FF:000004">
    <property type="entry name" value="Riboflavin synthase, alpha subunit"/>
    <property type="match status" value="1"/>
</dbReference>
<evidence type="ECO:0000256" key="1">
    <source>
        <dbReference type="ARBA" id="ARBA00002803"/>
    </source>
</evidence>
<dbReference type="GO" id="GO:0004746">
    <property type="term" value="F:riboflavin synthase activity"/>
    <property type="evidence" value="ECO:0007669"/>
    <property type="project" value="UniProtKB-EC"/>
</dbReference>
<evidence type="ECO:0000259" key="10">
    <source>
        <dbReference type="PROSITE" id="PS51177"/>
    </source>
</evidence>
<dbReference type="PIRSF" id="PIRSF000498">
    <property type="entry name" value="Riboflavin_syn_A"/>
    <property type="match status" value="1"/>
</dbReference>
<feature type="domain" description="Lumazine-binding" evidence="10">
    <location>
        <begin position="141"/>
        <end position="237"/>
    </location>
</feature>
<dbReference type="PROSITE" id="PS51177">
    <property type="entry name" value="LUMAZINE_BIND"/>
    <property type="match status" value="2"/>
</dbReference>
<keyword evidence="7" id="KW-0677">Repeat</keyword>
<dbReference type="PANTHER" id="PTHR21098">
    <property type="entry name" value="RIBOFLAVIN SYNTHASE ALPHA CHAIN"/>
    <property type="match status" value="1"/>
</dbReference>
<sequence length="241" mass="25041">MFTGIVETAGEVVGVEETADGRRLAIAAPGLSELYHGQSISVSGVCLTVEAYGDDVRVADSGPEVGAVGDGNDGTGDGTGDDGTGDDGTGDDGNDDTDGGVFEVFLASETVAKTYLGSLGVGDVVNVERAMPADGRFDGHLVQGHVDTVTTVEAIESVGEDWRFTFALPDDQARYVVQKGSVTLDGISLTVADRREDAFDVAIIPTTYDLTTLSEKDPGDPVHLEVDVIAKYVEGMVDGYV</sequence>
<organism evidence="11 12">
    <name type="scientific">Halopenitus persicus</name>
    <dbReference type="NCBI Taxonomy" id="1048396"/>
    <lineage>
        <taxon>Archaea</taxon>
        <taxon>Methanobacteriati</taxon>
        <taxon>Methanobacteriota</taxon>
        <taxon>Stenosarchaea group</taxon>
        <taxon>Halobacteria</taxon>
        <taxon>Halobacteriales</taxon>
        <taxon>Haloferacaceae</taxon>
        <taxon>Halopenitus</taxon>
    </lineage>
</organism>
<evidence type="ECO:0000313" key="12">
    <source>
        <dbReference type="Proteomes" id="UP000199079"/>
    </source>
</evidence>
<dbReference type="EC" id="2.5.1.9" evidence="3"/>
<keyword evidence="5" id="KW-0686">Riboflavin biosynthesis</keyword>
<feature type="compositionally biased region" description="Acidic residues" evidence="9">
    <location>
        <begin position="79"/>
        <end position="97"/>
    </location>
</feature>
<evidence type="ECO:0000313" key="11">
    <source>
        <dbReference type="EMBL" id="SDX90473.1"/>
    </source>
</evidence>
<evidence type="ECO:0000256" key="6">
    <source>
        <dbReference type="ARBA" id="ARBA00022679"/>
    </source>
</evidence>
<evidence type="ECO:0000256" key="3">
    <source>
        <dbReference type="ARBA" id="ARBA00012827"/>
    </source>
</evidence>
<proteinExistence type="predicted"/>
<dbReference type="CDD" id="cd00402">
    <property type="entry name" value="Riboflavin_synthase_like"/>
    <property type="match status" value="1"/>
</dbReference>
<dbReference type="Proteomes" id="UP000199079">
    <property type="component" value="Unassembled WGS sequence"/>
</dbReference>
<feature type="compositionally biased region" description="Gly residues" evidence="9">
    <location>
        <begin position="68"/>
        <end position="78"/>
    </location>
</feature>
<dbReference type="InterPro" id="IPR017938">
    <property type="entry name" value="Riboflavin_synthase-like_b-brl"/>
</dbReference>
<dbReference type="PANTHER" id="PTHR21098:SF0">
    <property type="entry name" value="RIBOFLAVIN SYNTHASE"/>
    <property type="match status" value="1"/>
</dbReference>
<evidence type="ECO:0000256" key="7">
    <source>
        <dbReference type="ARBA" id="ARBA00022737"/>
    </source>
</evidence>
<evidence type="ECO:0000256" key="2">
    <source>
        <dbReference type="ARBA" id="ARBA00004887"/>
    </source>
</evidence>
<dbReference type="Pfam" id="PF00677">
    <property type="entry name" value="Lum_binding"/>
    <property type="match status" value="2"/>
</dbReference>
<comment type="pathway">
    <text evidence="2">Cofactor biosynthesis; riboflavin biosynthesis; riboflavin from 2-hydroxy-3-oxobutyl phosphate and 5-amino-6-(D-ribitylamino)uracil: step 2/2.</text>
</comment>
<dbReference type="RefSeq" id="WP_092730850.1">
    <property type="nucleotide sequence ID" value="NZ_FNPC01000002.1"/>
</dbReference>
<dbReference type="EMBL" id="FNPC01000002">
    <property type="protein sequence ID" value="SDX90473.1"/>
    <property type="molecule type" value="Genomic_DNA"/>
</dbReference>
<keyword evidence="6" id="KW-0808">Transferase</keyword>
<keyword evidence="12" id="KW-1185">Reference proteome</keyword>
<evidence type="ECO:0000256" key="9">
    <source>
        <dbReference type="SAM" id="MobiDB-lite"/>
    </source>
</evidence>
<accession>A0A1H3FH66</accession>
<dbReference type="InterPro" id="IPR001783">
    <property type="entry name" value="Lumazine-bd"/>
</dbReference>
<comment type="function">
    <text evidence="1">Catalyzes the dismutation of two molecules of 6,7-dimethyl-8-ribityllumazine, resulting in the formation of riboflavin and 5-amino-6-(D-ribitylamino)uracil.</text>
</comment>
<dbReference type="Gene3D" id="2.40.30.20">
    <property type="match status" value="2"/>
</dbReference>
<dbReference type="AlphaFoldDB" id="A0A1H3FH66"/>
<dbReference type="NCBIfam" id="NF006767">
    <property type="entry name" value="PRK09289.1"/>
    <property type="match status" value="1"/>
</dbReference>
<dbReference type="SUPFAM" id="SSF63380">
    <property type="entry name" value="Riboflavin synthase domain-like"/>
    <property type="match status" value="3"/>
</dbReference>
<dbReference type="OrthoDB" id="10084at2157"/>
<gene>
    <name evidence="11" type="ORF">SAMN05216564_10260</name>
</gene>
<feature type="domain" description="Lumazine-binding" evidence="10">
    <location>
        <begin position="1"/>
        <end position="140"/>
    </location>
</feature>
<dbReference type="InterPro" id="IPR026017">
    <property type="entry name" value="Lumazine-bd_dom"/>
</dbReference>
<evidence type="ECO:0000256" key="8">
    <source>
        <dbReference type="PROSITE-ProRule" id="PRU00524"/>
    </source>
</evidence>
<evidence type="ECO:0000256" key="5">
    <source>
        <dbReference type="ARBA" id="ARBA00022619"/>
    </source>
</evidence>